<feature type="domain" description="N-acetyltransferase" evidence="3">
    <location>
        <begin position="10"/>
        <end position="180"/>
    </location>
</feature>
<evidence type="ECO:0000256" key="2">
    <source>
        <dbReference type="ARBA" id="ARBA00023315"/>
    </source>
</evidence>
<dbReference type="CDD" id="cd04301">
    <property type="entry name" value="NAT_SF"/>
    <property type="match status" value="1"/>
</dbReference>
<accession>A0ABN4ALK6</accession>
<dbReference type="RefSeq" id="WP_015028658.1">
    <property type="nucleotide sequence ID" value="NC_018748.1"/>
</dbReference>
<dbReference type="PANTHER" id="PTHR43877">
    <property type="entry name" value="AMINOALKYLPHOSPHONATE N-ACETYLTRANSFERASE-RELATED-RELATED"/>
    <property type="match status" value="1"/>
</dbReference>
<keyword evidence="1" id="KW-0808">Transferase</keyword>
<evidence type="ECO:0000313" key="5">
    <source>
        <dbReference type="Proteomes" id="UP000002875"/>
    </source>
</evidence>
<dbReference type="SUPFAM" id="SSF55729">
    <property type="entry name" value="Acyl-CoA N-acyltransferases (Nat)"/>
    <property type="match status" value="1"/>
</dbReference>
<dbReference type="InterPro" id="IPR050832">
    <property type="entry name" value="Bact_Acetyltransf"/>
</dbReference>
<keyword evidence="2" id="KW-0012">Acyltransferase</keyword>
<evidence type="ECO:0000313" key="4">
    <source>
        <dbReference type="EMBL" id="AFK02959.1"/>
    </source>
</evidence>
<evidence type="ECO:0000259" key="3">
    <source>
        <dbReference type="PROSITE" id="PS51186"/>
    </source>
</evidence>
<dbReference type="InterPro" id="IPR016181">
    <property type="entry name" value="Acyl_CoA_acyltransferase"/>
</dbReference>
<protein>
    <submittedName>
        <fullName evidence="4">GCN5-related N-acetyltransferase</fullName>
    </submittedName>
</protein>
<dbReference type="PANTHER" id="PTHR43877:SF2">
    <property type="entry name" value="AMINOALKYLPHOSPHONATE N-ACETYLTRANSFERASE-RELATED"/>
    <property type="match status" value="1"/>
</dbReference>
<sequence>MMNFTIMTALKIQTINNSDIEVFSEVATRAYFDHYKHLWFDHGQWYAQRCFNTQQLSDEMADDKNLFFFAIVNEIPVGFLKLRPQNQLADQKGVGFEIERIYLTNEATGQGIGRKLMDFAIEMARQQQKDYVWLKAMDSSQNAIRFYESLGFEICGTSRLTFEQMKEEYKGMVTMKKNLN</sequence>
<dbReference type="EMBL" id="CP002961">
    <property type="protein sequence ID" value="AFK02959.1"/>
    <property type="molecule type" value="Genomic_DNA"/>
</dbReference>
<name>A0ABN4ALK6_EMTOG</name>
<proteinExistence type="predicted"/>
<dbReference type="Pfam" id="PF00583">
    <property type="entry name" value="Acetyltransf_1"/>
    <property type="match status" value="1"/>
</dbReference>
<gene>
    <name evidence="4" type="ordered locus">Emtol_1817</name>
</gene>
<dbReference type="Gene3D" id="3.40.630.30">
    <property type="match status" value="1"/>
</dbReference>
<keyword evidence="5" id="KW-1185">Reference proteome</keyword>
<dbReference type="InterPro" id="IPR000182">
    <property type="entry name" value="GNAT_dom"/>
</dbReference>
<dbReference type="Proteomes" id="UP000002875">
    <property type="component" value="Chromosome"/>
</dbReference>
<evidence type="ECO:0000256" key="1">
    <source>
        <dbReference type="ARBA" id="ARBA00022679"/>
    </source>
</evidence>
<reference evidence="4 5" key="1">
    <citation type="submission" date="2011-07" db="EMBL/GenBank/DDBJ databases">
        <title>The complete genome of chromosome of Emticicia oligotrophica DSM 17448.</title>
        <authorList>
            <consortium name="US DOE Joint Genome Institute (JGI-PGF)"/>
            <person name="Lucas S."/>
            <person name="Han J."/>
            <person name="Lapidus A."/>
            <person name="Bruce D."/>
            <person name="Goodwin L."/>
            <person name="Pitluck S."/>
            <person name="Peters L."/>
            <person name="Kyrpides N."/>
            <person name="Mavromatis K."/>
            <person name="Ivanova N."/>
            <person name="Ovchinnikova G."/>
            <person name="Teshima H."/>
            <person name="Detter J.C."/>
            <person name="Tapia R."/>
            <person name="Han C."/>
            <person name="Land M."/>
            <person name="Hauser L."/>
            <person name="Markowitz V."/>
            <person name="Cheng J.-F."/>
            <person name="Hugenholtz P."/>
            <person name="Woyke T."/>
            <person name="Wu D."/>
            <person name="Tindall B."/>
            <person name="Pomrenke H."/>
            <person name="Brambilla E."/>
            <person name="Klenk H.-P."/>
            <person name="Eisen J.A."/>
        </authorList>
    </citation>
    <scope>NUCLEOTIDE SEQUENCE [LARGE SCALE GENOMIC DNA]</scope>
    <source>
        <strain evidence="4 5">DSM 17448</strain>
    </source>
</reference>
<organism evidence="4 5">
    <name type="scientific">Emticicia oligotrophica (strain DSM 17448 / CIP 109782 / MTCC 6937 / GPTSA100-15)</name>
    <dbReference type="NCBI Taxonomy" id="929562"/>
    <lineage>
        <taxon>Bacteria</taxon>
        <taxon>Pseudomonadati</taxon>
        <taxon>Bacteroidota</taxon>
        <taxon>Cytophagia</taxon>
        <taxon>Cytophagales</taxon>
        <taxon>Leadbetterellaceae</taxon>
        <taxon>Emticicia</taxon>
    </lineage>
</organism>
<dbReference type="PROSITE" id="PS51186">
    <property type="entry name" value="GNAT"/>
    <property type="match status" value="1"/>
</dbReference>